<accession>A0ABS3QLH9</accession>
<evidence type="ECO:0000259" key="1">
    <source>
        <dbReference type="Pfam" id="PF05368"/>
    </source>
</evidence>
<dbReference type="Gene3D" id="3.40.50.720">
    <property type="entry name" value="NAD(P)-binding Rossmann-like Domain"/>
    <property type="match status" value="1"/>
</dbReference>
<dbReference type="Gene3D" id="3.90.25.10">
    <property type="entry name" value="UDP-galactose 4-epimerase, domain 1"/>
    <property type="match status" value="1"/>
</dbReference>
<evidence type="ECO:0000313" key="3">
    <source>
        <dbReference type="Proteomes" id="UP000664369"/>
    </source>
</evidence>
<dbReference type="Pfam" id="PF05368">
    <property type="entry name" value="NmrA"/>
    <property type="match status" value="1"/>
</dbReference>
<sequence>MILVTGATGRLGRLVIAALLQHQPASKIVALVRDLDKAADLKAQGVHVRRAHYHHYDDLVAAFAGVDKILLVSAVAFTDRVVQHQNVIRAAVAAGVGHLFYTSIQRDSAFVMTEVTVSDLETESCLKSSGLTYTILRMTYYAEGLRVLLGPQVLQTGVNVPAGTGRVTFATLADLGAATAAALLGEGHENEEYTLTGPKAYSFDDVAQLLSELAGRPIAYTDVPLEAYVAQKIAEGFSAPVANFFAQWAAAMKQGMLATPDPTLERLLNRPATPLRTFLGAAYFNAQQALNPAEPSDKK</sequence>
<dbReference type="RefSeq" id="WP_208177903.1">
    <property type="nucleotide sequence ID" value="NZ_JAGETZ010000015.1"/>
</dbReference>
<feature type="domain" description="NmrA-like" evidence="1">
    <location>
        <begin position="2"/>
        <end position="233"/>
    </location>
</feature>
<name>A0ABS3QLH9_9BACT</name>
<dbReference type="SUPFAM" id="SSF51735">
    <property type="entry name" value="NAD(P)-binding Rossmann-fold domains"/>
    <property type="match status" value="1"/>
</dbReference>
<evidence type="ECO:0000313" key="2">
    <source>
        <dbReference type="EMBL" id="MBO2012135.1"/>
    </source>
</evidence>
<gene>
    <name evidence="2" type="ORF">J4E00_23925</name>
</gene>
<dbReference type="PANTHER" id="PTHR47129:SF1">
    <property type="entry name" value="NMRA-LIKE DOMAIN-CONTAINING PROTEIN"/>
    <property type="match status" value="1"/>
</dbReference>
<dbReference type="InterPro" id="IPR036291">
    <property type="entry name" value="NAD(P)-bd_dom_sf"/>
</dbReference>
<dbReference type="Proteomes" id="UP000664369">
    <property type="component" value="Unassembled WGS sequence"/>
</dbReference>
<keyword evidence="3" id="KW-1185">Reference proteome</keyword>
<protein>
    <submittedName>
        <fullName evidence="2">NmrA family NAD(P)-binding protein</fullName>
    </submittedName>
</protein>
<dbReference type="InterPro" id="IPR052718">
    <property type="entry name" value="NmrA-type_oxidoreductase"/>
</dbReference>
<comment type="caution">
    <text evidence="2">The sequence shown here is derived from an EMBL/GenBank/DDBJ whole genome shotgun (WGS) entry which is preliminary data.</text>
</comment>
<reference evidence="2 3" key="1">
    <citation type="submission" date="2021-03" db="EMBL/GenBank/DDBJ databases">
        <authorList>
            <person name="Kim M.K."/>
        </authorList>
    </citation>
    <scope>NUCLEOTIDE SEQUENCE [LARGE SCALE GENOMIC DNA]</scope>
    <source>
        <strain evidence="2 3">BT442</strain>
    </source>
</reference>
<dbReference type="EMBL" id="JAGETZ010000015">
    <property type="protein sequence ID" value="MBO2012135.1"/>
    <property type="molecule type" value="Genomic_DNA"/>
</dbReference>
<dbReference type="InterPro" id="IPR008030">
    <property type="entry name" value="NmrA-like"/>
</dbReference>
<organism evidence="2 3">
    <name type="scientific">Hymenobacter negativus</name>
    <dbReference type="NCBI Taxonomy" id="2795026"/>
    <lineage>
        <taxon>Bacteria</taxon>
        <taxon>Pseudomonadati</taxon>
        <taxon>Bacteroidota</taxon>
        <taxon>Cytophagia</taxon>
        <taxon>Cytophagales</taxon>
        <taxon>Hymenobacteraceae</taxon>
        <taxon>Hymenobacter</taxon>
    </lineage>
</organism>
<dbReference type="PANTHER" id="PTHR47129">
    <property type="entry name" value="QUINONE OXIDOREDUCTASE 2"/>
    <property type="match status" value="1"/>
</dbReference>
<proteinExistence type="predicted"/>